<gene>
    <name evidence="2" type="ORF">SAMN05421863_106114</name>
</gene>
<accession>A0A1I4U8S7</accession>
<proteinExistence type="predicted"/>
<dbReference type="RefSeq" id="WP_074906685.1">
    <property type="nucleotide sequence ID" value="NZ_FOUB01000061.1"/>
</dbReference>
<dbReference type="OrthoDB" id="8589195at2"/>
<keyword evidence="3" id="KW-1185">Reference proteome</keyword>
<dbReference type="AlphaFoldDB" id="A0A1I4U8S7"/>
<keyword evidence="1" id="KW-0472">Membrane</keyword>
<evidence type="ECO:0000313" key="2">
    <source>
        <dbReference type="EMBL" id="SFM85367.1"/>
    </source>
</evidence>
<evidence type="ECO:0008006" key="4">
    <source>
        <dbReference type="Google" id="ProtNLM"/>
    </source>
</evidence>
<dbReference type="Proteomes" id="UP000183287">
    <property type="component" value="Unassembled WGS sequence"/>
</dbReference>
<organism evidence="2 3">
    <name type="scientific">Nitrosomonas communis</name>
    <dbReference type="NCBI Taxonomy" id="44574"/>
    <lineage>
        <taxon>Bacteria</taxon>
        <taxon>Pseudomonadati</taxon>
        <taxon>Pseudomonadota</taxon>
        <taxon>Betaproteobacteria</taxon>
        <taxon>Nitrosomonadales</taxon>
        <taxon>Nitrosomonadaceae</taxon>
        <taxon>Nitrosomonas</taxon>
    </lineage>
</organism>
<reference evidence="3" key="1">
    <citation type="submission" date="2016-10" db="EMBL/GenBank/DDBJ databases">
        <authorList>
            <person name="Varghese N."/>
            <person name="Submissions S."/>
        </authorList>
    </citation>
    <scope>NUCLEOTIDE SEQUENCE [LARGE SCALE GENOMIC DNA]</scope>
    <source>
        <strain evidence="3">Nm44</strain>
    </source>
</reference>
<feature type="transmembrane region" description="Helical" evidence="1">
    <location>
        <begin position="222"/>
        <end position="242"/>
    </location>
</feature>
<keyword evidence="1" id="KW-1133">Transmembrane helix</keyword>
<keyword evidence="1" id="KW-0812">Transmembrane</keyword>
<evidence type="ECO:0000256" key="1">
    <source>
        <dbReference type="SAM" id="Phobius"/>
    </source>
</evidence>
<protein>
    <recommendedName>
        <fullName evidence="4">N-acetyltransferase domain-containing protein</fullName>
    </recommendedName>
</protein>
<dbReference type="EMBL" id="FOUB01000061">
    <property type="protein sequence ID" value="SFM85367.1"/>
    <property type="molecule type" value="Genomic_DNA"/>
</dbReference>
<sequence>MSKVFRVEKVDPGKLTREDRQTISKKLYAIHEAVFSGLDEDEFDHYVVNSPAKDTKLYVYRNKQGEVVGYFGVHCFEKSVEHHPLVIFRAEVGLLHGYRQSNANLSYWLLEAAKFKLLHPKKRAYFLYAPVSPSFYAMVAKYTYQVYPKYNQTIPAHIQALMIQLAQQFGLEQVNESNPLVKKVGWVTKVKPHETEYWRCCSNPHIKFYIDKNPNFTKGCGLLTIIPLTFLNLALSLPAILFHELKKKFRS</sequence>
<evidence type="ECO:0000313" key="3">
    <source>
        <dbReference type="Proteomes" id="UP000183287"/>
    </source>
</evidence>
<name>A0A1I4U8S7_9PROT</name>